<dbReference type="AlphaFoldDB" id="A0A9P7VS52"/>
<sequence length="196" mass="21393">MALHHDQSIPIGLPSPLYFACHHISDKFLRPPLALQRPLKLKIAKLRLMSDRGTELDGLGCLYSARLLYSIAQAGQCCSVLAGGIRMKKATSTSSSSVMRFSSSHSHLVAVLDCAVPTCEQAHVSIDINKTRVLVFSVCAGVIVALWKKKERSCRIEGKRGEAFNPQPHIEPALLRESPPVVGKSLDDEVQIIVIS</sequence>
<dbReference type="Proteomes" id="UP000812287">
    <property type="component" value="Unassembled WGS sequence"/>
</dbReference>
<gene>
    <name evidence="1" type="ORF">BT62DRAFT_1006689</name>
</gene>
<dbReference type="GeneID" id="66099554"/>
<organism evidence="1 2">
    <name type="scientific">Guyanagaster necrorhizus</name>
    <dbReference type="NCBI Taxonomy" id="856835"/>
    <lineage>
        <taxon>Eukaryota</taxon>
        <taxon>Fungi</taxon>
        <taxon>Dikarya</taxon>
        <taxon>Basidiomycota</taxon>
        <taxon>Agaricomycotina</taxon>
        <taxon>Agaricomycetes</taxon>
        <taxon>Agaricomycetidae</taxon>
        <taxon>Agaricales</taxon>
        <taxon>Marasmiineae</taxon>
        <taxon>Physalacriaceae</taxon>
        <taxon>Guyanagaster</taxon>
    </lineage>
</organism>
<comment type="caution">
    <text evidence="1">The sequence shown here is derived from an EMBL/GenBank/DDBJ whole genome shotgun (WGS) entry which is preliminary data.</text>
</comment>
<reference evidence="1" key="1">
    <citation type="submission" date="2020-11" db="EMBL/GenBank/DDBJ databases">
        <title>Adaptations for nitrogen fixation in a non-lichenized fungal sporocarp promotes dispersal by wood-feeding termites.</title>
        <authorList>
            <consortium name="DOE Joint Genome Institute"/>
            <person name="Koch R.A."/>
            <person name="Yoon G."/>
            <person name="Arayal U."/>
            <person name="Lail K."/>
            <person name="Amirebrahimi M."/>
            <person name="Labutti K."/>
            <person name="Lipzen A."/>
            <person name="Riley R."/>
            <person name="Barry K."/>
            <person name="Henrissat B."/>
            <person name="Grigoriev I.V."/>
            <person name="Herr J.R."/>
            <person name="Aime M.C."/>
        </authorList>
    </citation>
    <scope>NUCLEOTIDE SEQUENCE</scope>
    <source>
        <strain evidence="1">MCA 3950</strain>
    </source>
</reference>
<evidence type="ECO:0000313" key="1">
    <source>
        <dbReference type="EMBL" id="KAG7445658.1"/>
    </source>
</evidence>
<protein>
    <submittedName>
        <fullName evidence="1">Uncharacterized protein</fullName>
    </submittedName>
</protein>
<name>A0A9P7VS52_9AGAR</name>
<evidence type="ECO:0000313" key="2">
    <source>
        <dbReference type="Proteomes" id="UP000812287"/>
    </source>
</evidence>
<keyword evidence="2" id="KW-1185">Reference proteome</keyword>
<proteinExistence type="predicted"/>
<accession>A0A9P7VS52</accession>
<dbReference type="EMBL" id="MU250536">
    <property type="protein sequence ID" value="KAG7445658.1"/>
    <property type="molecule type" value="Genomic_DNA"/>
</dbReference>
<dbReference type="RefSeq" id="XP_043039158.1">
    <property type="nucleotide sequence ID" value="XM_043177267.1"/>
</dbReference>